<comment type="subcellular location">
    <subcellularLocation>
        <location evidence="1">Nucleus</location>
    </subcellularLocation>
</comment>
<accession>A0A5J5BKT1</accession>
<reference evidence="5 6" key="1">
    <citation type="submission" date="2019-09" db="EMBL/GenBank/DDBJ databases">
        <title>A chromosome-level genome assembly of the Chinese tupelo Nyssa sinensis.</title>
        <authorList>
            <person name="Yang X."/>
            <person name="Kang M."/>
            <person name="Yang Y."/>
            <person name="Xiong H."/>
            <person name="Wang M."/>
            <person name="Zhang Z."/>
            <person name="Wang Z."/>
            <person name="Wu H."/>
            <person name="Ma T."/>
            <person name="Liu J."/>
            <person name="Xi Z."/>
        </authorList>
    </citation>
    <scope>NUCLEOTIDE SEQUENCE [LARGE SCALE GENOMIC DNA]</scope>
    <source>
        <strain evidence="5">J267</strain>
        <tissue evidence="5">Leaf</tissue>
    </source>
</reference>
<dbReference type="Proteomes" id="UP000325577">
    <property type="component" value="Linkage Group LG12"/>
</dbReference>
<feature type="region of interest" description="Disordered" evidence="3">
    <location>
        <begin position="399"/>
        <end position="425"/>
    </location>
</feature>
<evidence type="ECO:0000259" key="4">
    <source>
        <dbReference type="Pfam" id="PF07967"/>
    </source>
</evidence>
<feature type="domain" description="C3HC-type" evidence="4">
    <location>
        <begin position="22"/>
        <end position="73"/>
    </location>
</feature>
<evidence type="ECO:0000313" key="5">
    <source>
        <dbReference type="EMBL" id="KAA8542312.1"/>
    </source>
</evidence>
<keyword evidence="2" id="KW-0539">Nucleus</keyword>
<evidence type="ECO:0000256" key="3">
    <source>
        <dbReference type="SAM" id="MobiDB-lite"/>
    </source>
</evidence>
<dbReference type="Pfam" id="PF07967">
    <property type="entry name" value="zf-C3HC"/>
    <property type="match status" value="1"/>
</dbReference>
<organism evidence="5 6">
    <name type="scientific">Nyssa sinensis</name>
    <dbReference type="NCBI Taxonomy" id="561372"/>
    <lineage>
        <taxon>Eukaryota</taxon>
        <taxon>Viridiplantae</taxon>
        <taxon>Streptophyta</taxon>
        <taxon>Embryophyta</taxon>
        <taxon>Tracheophyta</taxon>
        <taxon>Spermatophyta</taxon>
        <taxon>Magnoliopsida</taxon>
        <taxon>eudicotyledons</taxon>
        <taxon>Gunneridae</taxon>
        <taxon>Pentapetalae</taxon>
        <taxon>asterids</taxon>
        <taxon>Cornales</taxon>
        <taxon>Nyssaceae</taxon>
        <taxon>Nyssa</taxon>
    </lineage>
</organism>
<dbReference type="InterPro" id="IPR012935">
    <property type="entry name" value="NuBaID_N"/>
</dbReference>
<name>A0A5J5BKT1_9ASTE</name>
<keyword evidence="6" id="KW-1185">Reference proteome</keyword>
<evidence type="ECO:0000256" key="1">
    <source>
        <dbReference type="ARBA" id="ARBA00004123"/>
    </source>
</evidence>
<dbReference type="EMBL" id="CM018035">
    <property type="protein sequence ID" value="KAA8542312.1"/>
    <property type="molecule type" value="Genomic_DNA"/>
</dbReference>
<dbReference type="GO" id="GO:0008270">
    <property type="term" value="F:zinc ion binding"/>
    <property type="evidence" value="ECO:0007669"/>
    <property type="project" value="InterPro"/>
</dbReference>
<protein>
    <recommendedName>
        <fullName evidence="4">C3HC-type domain-containing protein</fullName>
    </recommendedName>
</protein>
<evidence type="ECO:0000256" key="2">
    <source>
        <dbReference type="ARBA" id="ARBA00023242"/>
    </source>
</evidence>
<dbReference type="AlphaFoldDB" id="A0A5J5BKT1"/>
<sequence length="561" mass="60304">MVEGLQSSLVSGGSVQTPLCRPWDRGDFIRRLATFKSMTWFAKPKVVSAVNCARRGWVNVETDIIACESCGSASPLFYSIILDTAASGESSIAIDSIRSPQLEHFLKGSSIVVCVNESAGTSQTEYLGNDCDADSSVSYYQAQKLISLCGWEPRSLPYMVDCKNQQDQSSKDARVSDLSCVVSNGQNPSISVYSSGTNQSMEANDDLVAAGGVQSDPNSVVLDCQLCGASVGLWAFSTIPRPEELLRIVGYSEVNGETASAHHKENLICYDDAAHAAHGSGNGNHVDIREDIMNTATTVATSSNERSLNLNLTIAGGPPPTKQNFRAKISLPVIGWNLRARISSDSDFRDRPCVSTSIELPCLNYNIKGSGKDDELPDNTEIIGAVSSAVGDHSCSQAVDSSITTPDADVTIKPGETSESDRSMTVDSDNCYLQQNSGTDKVCRPRVDSQDGSGIKARVQPAINDVPFSIGKDLEQLPLDKAMAFDPIRQHRHFCPWIASVGNAAPGWQQTLSALQRQKEFSCPSTNAPSSSLIEVEDPVTAVRNLFTSPVKRMKLTDGSK</sequence>
<dbReference type="PANTHER" id="PTHR15835">
    <property type="entry name" value="NUCLEAR-INTERACTING PARTNER OF ALK"/>
    <property type="match status" value="1"/>
</dbReference>
<evidence type="ECO:0000313" key="6">
    <source>
        <dbReference type="Proteomes" id="UP000325577"/>
    </source>
</evidence>
<dbReference type="OrthoDB" id="614844at2759"/>
<gene>
    <name evidence="5" type="ORF">F0562_023552</name>
</gene>
<dbReference type="PANTHER" id="PTHR15835:SF6">
    <property type="entry name" value="ZINC FINGER C3HC-TYPE PROTEIN 1"/>
    <property type="match status" value="1"/>
</dbReference>
<proteinExistence type="predicted"/>
<dbReference type="GO" id="GO:0005634">
    <property type="term" value="C:nucleus"/>
    <property type="evidence" value="ECO:0007669"/>
    <property type="project" value="UniProtKB-SubCell"/>
</dbReference>